<feature type="domain" description="Laminin G" evidence="7">
    <location>
        <begin position="487"/>
        <end position="634"/>
    </location>
</feature>
<keyword evidence="4" id="KW-0732">Signal</keyword>
<dbReference type="InterPro" id="IPR001791">
    <property type="entry name" value="Laminin_G"/>
</dbReference>
<feature type="domain" description="Laminin G" evidence="7">
    <location>
        <begin position="992"/>
        <end position="1132"/>
    </location>
</feature>
<dbReference type="Gene3D" id="2.60.120.200">
    <property type="match status" value="3"/>
</dbReference>
<comment type="catalytic activity">
    <reaction evidence="1">
        <text>Hydrolysis of alpha-(2-&gt;3)-, alpha-(2-&gt;6)-, alpha-(2-&gt;8)- glycosidic linkages of terminal sialic acid residues in oligosaccharides, glycoproteins, glycolipids, colominic acid and synthetic substrates.</text>
        <dbReference type="EC" id="3.2.1.18"/>
    </reaction>
</comment>
<evidence type="ECO:0000313" key="10">
    <source>
        <dbReference type="Proteomes" id="UP000181951"/>
    </source>
</evidence>
<dbReference type="EC" id="3.2.1.18" evidence="3"/>
<dbReference type="InterPro" id="IPR026856">
    <property type="entry name" value="Sialidase_fam"/>
</dbReference>
<dbReference type="EMBL" id="FODD01000038">
    <property type="protein sequence ID" value="SEO72295.1"/>
    <property type="molecule type" value="Genomic_DNA"/>
</dbReference>
<feature type="region of interest" description="Disordered" evidence="6">
    <location>
        <begin position="417"/>
        <end position="441"/>
    </location>
</feature>
<proteinExistence type="inferred from homology"/>
<feature type="domain" description="LamG-like jellyroll fold" evidence="8">
    <location>
        <begin position="739"/>
        <end position="885"/>
    </location>
</feature>
<dbReference type="STRING" id="310780.SAMN05216267_103850"/>
<dbReference type="InterPro" id="IPR006558">
    <property type="entry name" value="LamG-like"/>
</dbReference>
<dbReference type="Pfam" id="PF13088">
    <property type="entry name" value="BNR_2"/>
    <property type="match status" value="1"/>
</dbReference>
<evidence type="ECO:0000256" key="5">
    <source>
        <dbReference type="ARBA" id="ARBA00023157"/>
    </source>
</evidence>
<evidence type="ECO:0000259" key="7">
    <source>
        <dbReference type="SMART" id="SM00282"/>
    </source>
</evidence>
<dbReference type="GO" id="GO:0009313">
    <property type="term" value="P:oligosaccharide catabolic process"/>
    <property type="evidence" value="ECO:0007669"/>
    <property type="project" value="TreeGrafter"/>
</dbReference>
<dbReference type="GO" id="GO:0004308">
    <property type="term" value="F:exo-alpha-sialidase activity"/>
    <property type="evidence" value="ECO:0007669"/>
    <property type="project" value="UniProtKB-EC"/>
</dbReference>
<dbReference type="SMART" id="SM00282">
    <property type="entry name" value="LamG"/>
    <property type="match status" value="3"/>
</dbReference>
<evidence type="ECO:0000313" key="9">
    <source>
        <dbReference type="EMBL" id="SEO72295.1"/>
    </source>
</evidence>
<accession>A0A1H8S0Y3</accession>
<evidence type="ECO:0000256" key="2">
    <source>
        <dbReference type="ARBA" id="ARBA00009348"/>
    </source>
</evidence>
<dbReference type="Proteomes" id="UP000181951">
    <property type="component" value="Unassembled WGS sequence"/>
</dbReference>
<dbReference type="GO" id="GO:0005737">
    <property type="term" value="C:cytoplasm"/>
    <property type="evidence" value="ECO:0007669"/>
    <property type="project" value="TreeGrafter"/>
</dbReference>
<evidence type="ECO:0000259" key="8">
    <source>
        <dbReference type="SMART" id="SM00560"/>
    </source>
</evidence>
<comment type="similarity">
    <text evidence="2">Belongs to the glycosyl hydrolase 33 family.</text>
</comment>
<dbReference type="SUPFAM" id="SSF49899">
    <property type="entry name" value="Concanavalin A-like lectins/glucanases"/>
    <property type="match status" value="3"/>
</dbReference>
<reference evidence="9 10" key="1">
    <citation type="submission" date="2016-10" db="EMBL/GenBank/DDBJ databases">
        <authorList>
            <person name="de Groot N.N."/>
        </authorList>
    </citation>
    <scope>NUCLEOTIDE SEQUENCE [LARGE SCALE GENOMIC DNA]</scope>
    <source>
        <strain evidence="9 10">CGMCC 4.2026</strain>
    </source>
</reference>
<dbReference type="OrthoDB" id="7294637at2"/>
<dbReference type="SUPFAM" id="SSF50939">
    <property type="entry name" value="Sialidases"/>
    <property type="match status" value="1"/>
</dbReference>
<keyword evidence="10" id="KW-1185">Reference proteome</keyword>
<dbReference type="CDD" id="cd15482">
    <property type="entry name" value="Sialidase_non-viral"/>
    <property type="match status" value="1"/>
</dbReference>
<name>A0A1H8S0Y3_9ACTN</name>
<dbReference type="InterPro" id="IPR011040">
    <property type="entry name" value="Sialidase"/>
</dbReference>
<dbReference type="PANTHER" id="PTHR10628">
    <property type="entry name" value="SIALIDASE"/>
    <property type="match status" value="1"/>
</dbReference>
<feature type="domain" description="LamG-like jellyroll fold" evidence="8">
    <location>
        <begin position="992"/>
        <end position="1138"/>
    </location>
</feature>
<feature type="domain" description="Laminin G" evidence="7">
    <location>
        <begin position="739"/>
        <end position="861"/>
    </location>
</feature>
<protein>
    <recommendedName>
        <fullName evidence="3">exo-alpha-sialidase</fullName>
        <ecNumber evidence="3">3.2.1.18</ecNumber>
    </recommendedName>
</protein>
<evidence type="ECO:0000256" key="3">
    <source>
        <dbReference type="ARBA" id="ARBA00012733"/>
    </source>
</evidence>
<evidence type="ECO:0000256" key="1">
    <source>
        <dbReference type="ARBA" id="ARBA00000427"/>
    </source>
</evidence>
<dbReference type="Gene3D" id="2.120.10.10">
    <property type="match status" value="1"/>
</dbReference>
<dbReference type="InterPro" id="IPR013320">
    <property type="entry name" value="ConA-like_dom_sf"/>
</dbReference>
<dbReference type="SMART" id="SM00560">
    <property type="entry name" value="LamGL"/>
    <property type="match status" value="3"/>
</dbReference>
<dbReference type="GO" id="GO:0016020">
    <property type="term" value="C:membrane"/>
    <property type="evidence" value="ECO:0007669"/>
    <property type="project" value="TreeGrafter"/>
</dbReference>
<dbReference type="PANTHER" id="PTHR10628:SF30">
    <property type="entry name" value="EXO-ALPHA-SIALIDASE"/>
    <property type="match status" value="1"/>
</dbReference>
<dbReference type="CDD" id="cd00110">
    <property type="entry name" value="LamG"/>
    <property type="match status" value="1"/>
</dbReference>
<dbReference type="GO" id="GO:0006689">
    <property type="term" value="P:ganglioside catabolic process"/>
    <property type="evidence" value="ECO:0007669"/>
    <property type="project" value="TreeGrafter"/>
</dbReference>
<evidence type="ECO:0000256" key="4">
    <source>
        <dbReference type="ARBA" id="ARBA00022729"/>
    </source>
</evidence>
<keyword evidence="5" id="KW-1015">Disulfide bond</keyword>
<dbReference type="AlphaFoldDB" id="A0A1H8S0Y3"/>
<dbReference type="RefSeq" id="WP_107451746.1">
    <property type="nucleotide sequence ID" value="NZ_FODD01000038.1"/>
</dbReference>
<organism evidence="9 10">
    <name type="scientific">Actinacidiphila rubida</name>
    <dbReference type="NCBI Taxonomy" id="310780"/>
    <lineage>
        <taxon>Bacteria</taxon>
        <taxon>Bacillati</taxon>
        <taxon>Actinomycetota</taxon>
        <taxon>Actinomycetes</taxon>
        <taxon>Kitasatosporales</taxon>
        <taxon>Streptomycetaceae</taxon>
        <taxon>Actinacidiphila</taxon>
    </lineage>
</organism>
<dbReference type="Pfam" id="PF13385">
    <property type="entry name" value="Laminin_G_3"/>
    <property type="match status" value="3"/>
</dbReference>
<evidence type="ECO:0000256" key="6">
    <source>
        <dbReference type="SAM" id="MobiDB-lite"/>
    </source>
</evidence>
<gene>
    <name evidence="9" type="ORF">SAMN05216267_103850</name>
</gene>
<sequence length="1171" mass="118193">MRRRLPGLPRPAALLVLLLAVTGLTVPGTGPAAAGGVPPSGTAPAIGSEQALFRAGTGGYGCFRIPALVRTKAGSLLAFAEAREAPSCGDRGDIDIVVRRSVNDGRTWGPVRVVPAGDVAPQAGGTAQAGAAVTRGNAAPVVDLRSGRISLLSTSNPANSSYPRIPWVQDSTDDGLTWSAPRRIGADLGAGTASGTWWATGPGHGIQLTEGPHAGRLVVGAHQVQASTGKYFGGYLYLDPQADGSGEWKAAAATGTASPEPSEVAVAEQSGGDVRLVARDEAKGPRLTAVSTTPADAATPSVPAFAAGGGALTPPGATDVQASVLRLHTAAADGVDELLMAAPANAGRNDMTLWSACGGSWRGTGTAVSASRGGYSDLALLQDGEIGLLYEGGSTYSMQEIRFDRFAESALGSPCGAAPRAAGSVQVPPQPGPTTPDASPEASDAYLYGGAGLGDGKLAGVWDKSLSLTGTGYADVPYSRSVDPADGDFTYALWFRHTATPATADRVLFWAYGYGAGVPQVWLRARPGPDHDDLYAGVQGSGGSAYVSVKDASATSTAFGDGLWHHVALTRAGGRITLTVDGGRGGTGTATGVAGPVAGALSLGPSGIRVGAKPAASSTEPFTGDVDELRLYRTALSPAQIAGLATAAGSADPVTGADAGLVLRLPFTVVDQAGEPVLEDVAGVDDESGHCADAWVLGGAAARRDGAAGVGGIGQSLAVDSGHPGVEAPMTPSLDLGAGDFTLSMWFAYSASAGTPDQALLWAYGMNSDPQMWVQARPSSGSISAWVQTDTGRVSPTVSASAFGDGLWHQLVLRRSGGTVTLTVRGAAASDPVYTATSTGLTGSLTSGRATGVRGLRIGSRIDGAKVMDGRVDEFRLYPSALDDAALETVHAGGGLGADSAATVRWSFDSKYTYAVPASRPEPAATATTPDVSGRCDNGYLLGGAGIEPGARNGGGALHLDGSGSVLVPRGADLALQAEAVAGTPADPGESADFSVAAWFRYSAGPATPDQVLVWGYGAVSGARQLWLRARPSADQLTATVQTGQRQVQVTAPDGSAATAFGDGAWHQVVLARAGDTVTLYVDKAALGTVTLGPGDLTATDGFAADGLRLGAKPDGTDPLTGYLDDVQVFRQGLDGAAVAASYDTGAVPYGPALVMSLPFDIRTDQSTPRM</sequence>
<dbReference type="InterPro" id="IPR036278">
    <property type="entry name" value="Sialidase_sf"/>
</dbReference>
<feature type="domain" description="LamG-like jellyroll fold" evidence="8">
    <location>
        <begin position="487"/>
        <end position="639"/>
    </location>
</feature>